<dbReference type="GO" id="GO:0005737">
    <property type="term" value="C:cytoplasm"/>
    <property type="evidence" value="ECO:0007669"/>
    <property type="project" value="TreeGrafter"/>
</dbReference>
<dbReference type="WBParaSite" id="nRc.2.0.1.t04809-RA">
    <property type="protein sequence ID" value="nRc.2.0.1.t04809-RA"/>
    <property type="gene ID" value="nRc.2.0.1.g04809"/>
</dbReference>
<proteinExistence type="inferred from homology"/>
<dbReference type="Proteomes" id="UP000887565">
    <property type="component" value="Unplaced"/>
</dbReference>
<keyword evidence="6 9" id="KW-0482">Metalloprotease</keyword>
<feature type="binding site" evidence="9">
    <location>
        <position position="88"/>
    </location>
    <ligand>
        <name>Zn(2+)</name>
        <dbReference type="ChEBI" id="CHEBI:29105"/>
        <note>catalytic</note>
    </ligand>
</feature>
<dbReference type="InterPro" id="IPR001577">
    <property type="entry name" value="Peptidase_M8"/>
</dbReference>
<feature type="active site" evidence="8">
    <location>
        <position position="89"/>
    </location>
</feature>
<keyword evidence="3 9" id="KW-0479">Metal-binding</keyword>
<dbReference type="PANTHER" id="PTHR10942:SF0">
    <property type="entry name" value="LEISHMANOLYSIN-LIKE PEPTIDASE"/>
    <property type="match status" value="1"/>
</dbReference>
<comment type="similarity">
    <text evidence="1 10">Belongs to the peptidase M8 family.</text>
</comment>
<evidence type="ECO:0000256" key="4">
    <source>
        <dbReference type="ARBA" id="ARBA00022801"/>
    </source>
</evidence>
<evidence type="ECO:0000256" key="2">
    <source>
        <dbReference type="ARBA" id="ARBA00022670"/>
    </source>
</evidence>
<organism evidence="11 12">
    <name type="scientific">Romanomermis culicivorax</name>
    <name type="common">Nematode worm</name>
    <dbReference type="NCBI Taxonomy" id="13658"/>
    <lineage>
        <taxon>Eukaryota</taxon>
        <taxon>Metazoa</taxon>
        <taxon>Ecdysozoa</taxon>
        <taxon>Nematoda</taxon>
        <taxon>Enoplea</taxon>
        <taxon>Dorylaimia</taxon>
        <taxon>Mermithida</taxon>
        <taxon>Mermithoidea</taxon>
        <taxon>Mermithidae</taxon>
        <taxon>Romanomermis</taxon>
    </lineage>
</organism>
<accession>A0A915HSS1</accession>
<dbReference type="Gene3D" id="2.10.55.10">
    <property type="entry name" value="Leishmanolysin domain 3"/>
    <property type="match status" value="1"/>
</dbReference>
<protein>
    <recommendedName>
        <fullName evidence="7 10">Leishmanolysin-like peptidase</fullName>
        <ecNumber evidence="10">3.4.24.-</ecNumber>
    </recommendedName>
</protein>
<dbReference type="Gene3D" id="3.10.170.20">
    <property type="match status" value="1"/>
</dbReference>
<dbReference type="GO" id="GO:0046872">
    <property type="term" value="F:metal ion binding"/>
    <property type="evidence" value="ECO:0007669"/>
    <property type="project" value="UniProtKB-KW"/>
</dbReference>
<evidence type="ECO:0000256" key="1">
    <source>
        <dbReference type="ARBA" id="ARBA00005860"/>
    </source>
</evidence>
<dbReference type="PANTHER" id="PTHR10942">
    <property type="entry name" value="LEISHMANOLYSIN-LIKE PEPTIDASE"/>
    <property type="match status" value="1"/>
</dbReference>
<dbReference type="GO" id="GO:0016020">
    <property type="term" value="C:membrane"/>
    <property type="evidence" value="ECO:0007669"/>
    <property type="project" value="InterPro"/>
</dbReference>
<dbReference type="EC" id="3.4.24.-" evidence="10"/>
<dbReference type="GO" id="GO:0007155">
    <property type="term" value="P:cell adhesion"/>
    <property type="evidence" value="ECO:0007669"/>
    <property type="project" value="InterPro"/>
</dbReference>
<dbReference type="SUPFAM" id="SSF55486">
    <property type="entry name" value="Metalloproteases ('zincins'), catalytic domain"/>
    <property type="match status" value="1"/>
</dbReference>
<evidence type="ECO:0000256" key="8">
    <source>
        <dbReference type="PIRSR" id="PIRSR601577-1"/>
    </source>
</evidence>
<evidence type="ECO:0000256" key="7">
    <source>
        <dbReference type="ARBA" id="ARBA00039717"/>
    </source>
</evidence>
<keyword evidence="4 10" id="KW-0378">Hydrolase</keyword>
<dbReference type="Gene3D" id="3.90.132.10">
    <property type="entry name" value="Leishmanolysin , domain 2"/>
    <property type="match status" value="1"/>
</dbReference>
<feature type="binding site" evidence="9">
    <location>
        <position position="175"/>
    </location>
    <ligand>
        <name>Zn(2+)</name>
        <dbReference type="ChEBI" id="CHEBI:29105"/>
        <note>catalytic</note>
    </ligand>
</feature>
<evidence type="ECO:0000256" key="10">
    <source>
        <dbReference type="RuleBase" id="RU366077"/>
    </source>
</evidence>
<comment type="cofactor">
    <cofactor evidence="9 10">
        <name>Zn(2+)</name>
        <dbReference type="ChEBI" id="CHEBI:29105"/>
    </cofactor>
    <text evidence="9 10">Binds 1 zinc ion per subunit.</text>
</comment>
<evidence type="ECO:0000256" key="3">
    <source>
        <dbReference type="ARBA" id="ARBA00022723"/>
    </source>
</evidence>
<dbReference type="OMA" id="GSGCYKF"/>
<evidence type="ECO:0000256" key="5">
    <source>
        <dbReference type="ARBA" id="ARBA00022833"/>
    </source>
</evidence>
<dbReference type="AlphaFoldDB" id="A0A915HSS1"/>
<dbReference type="GO" id="GO:0006508">
    <property type="term" value="P:proteolysis"/>
    <property type="evidence" value="ECO:0007669"/>
    <property type="project" value="UniProtKB-KW"/>
</dbReference>
<dbReference type="GO" id="GO:0004222">
    <property type="term" value="F:metalloendopeptidase activity"/>
    <property type="evidence" value="ECO:0007669"/>
    <property type="project" value="UniProtKB-UniRule"/>
</dbReference>
<dbReference type="FunFam" id="3.90.132.10:FF:000001">
    <property type="entry name" value="leishmanolysin-like peptidase isoform X2"/>
    <property type="match status" value="1"/>
</dbReference>
<keyword evidence="2 10" id="KW-0645">Protease</keyword>
<feature type="binding site" evidence="9">
    <location>
        <position position="92"/>
    </location>
    <ligand>
        <name>Zn(2+)</name>
        <dbReference type="ChEBI" id="CHEBI:29105"/>
        <note>catalytic</note>
    </ligand>
</feature>
<evidence type="ECO:0000256" key="9">
    <source>
        <dbReference type="PIRSR" id="PIRSR601577-2"/>
    </source>
</evidence>
<reference evidence="12" key="1">
    <citation type="submission" date="2022-11" db="UniProtKB">
        <authorList>
            <consortium name="WormBaseParasite"/>
        </authorList>
    </citation>
    <scope>IDENTIFICATION</scope>
</reference>
<sequence>ACFKGDRFTGQIYEEFKQGSGAPDADFIIYIATMYDSNCGSNETVAFAAHCMQSLETGRPLAGHTNICPNQLIRRPRNHHFLLSTLKHELAHALGMSASLFGSFRDENGRKMPKSDVVQSFTFADWYTRLGPVNHTVSYIVTPNVKKYARQHFNCSTLIGAELENQGSQGTAGTHWEKRVFENEGMAGTHTQNPVYSGLTLAIMQDTGWYEVEHSLAENLHWGKNLGCDFAQKSCAFWIRSRRDRNESIEPFCDIVKPKDQKATRTRCTLDMNSVSQCTLVEYEEDLPIEYQIYDSLPDVDPELIGRYGGSVSLADYCPYQQEFEWKASRNNRIRDSRCFLTENTPDRNINFAMEEYGPRSKCFLHGNTSWIMKKCSHFTQNVISTSGCHEFLCQDGLLWITLLNQTYKYPCFKDGQKISIRKIWRGWAHEGMIICPSCPSICGDKAD</sequence>
<evidence type="ECO:0000313" key="11">
    <source>
        <dbReference type="Proteomes" id="UP000887565"/>
    </source>
</evidence>
<keyword evidence="5 9" id="KW-0862">Zinc</keyword>
<evidence type="ECO:0000313" key="12">
    <source>
        <dbReference type="WBParaSite" id="nRc.2.0.1.t04809-RA"/>
    </source>
</evidence>
<dbReference type="Pfam" id="PF01457">
    <property type="entry name" value="Peptidase_M8"/>
    <property type="match status" value="1"/>
</dbReference>
<evidence type="ECO:0000256" key="6">
    <source>
        <dbReference type="ARBA" id="ARBA00023049"/>
    </source>
</evidence>
<keyword evidence="11" id="KW-1185">Reference proteome</keyword>
<name>A0A915HSS1_ROMCU</name>